<dbReference type="KEGG" id="scas:SACC_10130"/>
<dbReference type="InterPro" id="IPR050151">
    <property type="entry name" value="Class-I_Pyr_Nuc-Dis_Oxidored"/>
</dbReference>
<gene>
    <name evidence="12" type="ORF">SACC_10130</name>
</gene>
<dbReference type="PIRSF" id="PIRSF000350">
    <property type="entry name" value="Mercury_reductase_MerA"/>
    <property type="match status" value="1"/>
</dbReference>
<dbReference type="GO" id="GO:0050660">
    <property type="term" value="F:flavin adenine dinucleotide binding"/>
    <property type="evidence" value="ECO:0007669"/>
    <property type="project" value="TreeGrafter"/>
</dbReference>
<dbReference type="GO" id="GO:0006103">
    <property type="term" value="P:2-oxoglutarate metabolic process"/>
    <property type="evidence" value="ECO:0007669"/>
    <property type="project" value="TreeGrafter"/>
</dbReference>
<accession>A0AAQ4CQB5</accession>
<keyword evidence="7" id="KW-1015">Disulfide bond</keyword>
<organism evidence="12 13">
    <name type="scientific">Saccharolobus caldissimus</name>
    <dbReference type="NCBI Taxonomy" id="1702097"/>
    <lineage>
        <taxon>Archaea</taxon>
        <taxon>Thermoproteota</taxon>
        <taxon>Thermoprotei</taxon>
        <taxon>Sulfolobales</taxon>
        <taxon>Sulfolobaceae</taxon>
        <taxon>Saccharolobus</taxon>
    </lineage>
</organism>
<dbReference type="Gene3D" id="3.30.390.30">
    <property type="match status" value="1"/>
</dbReference>
<comment type="similarity">
    <text evidence="2 9">Belongs to the class-I pyridine nucleotide-disulfide oxidoreductase family.</text>
</comment>
<keyword evidence="4 9" id="KW-0274">FAD</keyword>
<keyword evidence="13" id="KW-1185">Reference proteome</keyword>
<evidence type="ECO:0000256" key="1">
    <source>
        <dbReference type="ARBA" id="ARBA00001974"/>
    </source>
</evidence>
<dbReference type="PANTHER" id="PTHR22912">
    <property type="entry name" value="DISULFIDE OXIDOREDUCTASE"/>
    <property type="match status" value="1"/>
</dbReference>
<dbReference type="Proteomes" id="UP001319921">
    <property type="component" value="Chromosome"/>
</dbReference>
<dbReference type="SUPFAM" id="SSF55424">
    <property type="entry name" value="FAD/NAD-linked reductases, dimerisation (C-terminal) domain"/>
    <property type="match status" value="1"/>
</dbReference>
<sequence>MEYDVVVIGGGTAGYVAGSILARRNKRVLVIEKNKFGGVCVNSGCVPSIFLFDATFLLSRLNEIGNYLGIDVSAEITPSLFSKRNDIVEYLSDTGRKLVENSGAETIIGEAKIISRNEIKLDSKIIKFKKLVIATGTKAKIPNIEGIENAISEDEAVNLNCKPSSMIIVGGGYAGVEIAQFFSRLGTDVTLLSKSRLLRAFPDEARSAIKESLEFDGVNVVENVNIERIYGEKVYTNKGIFKGEIIVYATGRKPQLPEGIEKLNLNINSNGIVVDEYMNAGENVYAIGDVVDKERKTAHSAIFDAIISSLHILNDKITVRRNNFKIPQVIYTDPQVGIVGNIYEAKKFSTFPFNATTRSIINGLREGYVKIGINEENEVVFGEVIGNKAEELINILTIIVNSKMKVESLVLMPFVHPSLSEAIVNAAKGFFGLDVDNYKSENE</sequence>
<evidence type="ECO:0000256" key="9">
    <source>
        <dbReference type="RuleBase" id="RU003691"/>
    </source>
</evidence>
<dbReference type="GeneID" id="68865758"/>
<evidence type="ECO:0000259" key="10">
    <source>
        <dbReference type="Pfam" id="PF02852"/>
    </source>
</evidence>
<keyword evidence="6" id="KW-0520">NAD</keyword>
<name>A0AAQ4CQB5_9CREN</name>
<dbReference type="Pfam" id="PF07992">
    <property type="entry name" value="Pyr_redox_2"/>
    <property type="match status" value="1"/>
</dbReference>
<comment type="cofactor">
    <cofactor evidence="1">
        <name>FAD</name>
        <dbReference type="ChEBI" id="CHEBI:57692"/>
    </cofactor>
</comment>
<protein>
    <submittedName>
        <fullName evidence="12">Pyridine nucleotide-disulfide oxidoreductase</fullName>
    </submittedName>
</protein>
<dbReference type="PROSITE" id="PS00076">
    <property type="entry name" value="PYRIDINE_REDOX_1"/>
    <property type="match status" value="1"/>
</dbReference>
<evidence type="ECO:0000313" key="13">
    <source>
        <dbReference type="Proteomes" id="UP001319921"/>
    </source>
</evidence>
<dbReference type="PANTHER" id="PTHR22912:SF151">
    <property type="entry name" value="DIHYDROLIPOYL DEHYDROGENASE, MITOCHONDRIAL"/>
    <property type="match status" value="1"/>
</dbReference>
<evidence type="ECO:0000256" key="4">
    <source>
        <dbReference type="ARBA" id="ARBA00022827"/>
    </source>
</evidence>
<dbReference type="AlphaFoldDB" id="A0AAQ4CQB5"/>
<proteinExistence type="inferred from homology"/>
<keyword evidence="8 9" id="KW-0676">Redox-active center</keyword>
<dbReference type="GO" id="GO:0004148">
    <property type="term" value="F:dihydrolipoyl dehydrogenase (NADH) activity"/>
    <property type="evidence" value="ECO:0007669"/>
    <property type="project" value="TreeGrafter"/>
</dbReference>
<evidence type="ECO:0000256" key="2">
    <source>
        <dbReference type="ARBA" id="ARBA00007532"/>
    </source>
</evidence>
<dbReference type="RefSeq" id="WP_229571948.1">
    <property type="nucleotide sequence ID" value="NZ_AP025226.1"/>
</dbReference>
<dbReference type="InterPro" id="IPR016156">
    <property type="entry name" value="FAD/NAD-linked_Rdtase_dimer_sf"/>
</dbReference>
<keyword evidence="5 9" id="KW-0560">Oxidoreductase</keyword>
<dbReference type="PRINTS" id="PR00368">
    <property type="entry name" value="FADPNR"/>
</dbReference>
<dbReference type="EMBL" id="AP025226">
    <property type="protein sequence ID" value="BDB97996.1"/>
    <property type="molecule type" value="Genomic_DNA"/>
</dbReference>
<keyword evidence="3 9" id="KW-0285">Flavoprotein</keyword>
<dbReference type="PRINTS" id="PR00411">
    <property type="entry name" value="PNDRDTASEI"/>
</dbReference>
<dbReference type="InterPro" id="IPR001100">
    <property type="entry name" value="Pyr_nuc-diS_OxRdtase"/>
</dbReference>
<evidence type="ECO:0000256" key="6">
    <source>
        <dbReference type="ARBA" id="ARBA00023027"/>
    </source>
</evidence>
<evidence type="ECO:0000256" key="5">
    <source>
        <dbReference type="ARBA" id="ARBA00023002"/>
    </source>
</evidence>
<dbReference type="SUPFAM" id="SSF51905">
    <property type="entry name" value="FAD/NAD(P)-binding domain"/>
    <property type="match status" value="1"/>
</dbReference>
<evidence type="ECO:0000259" key="11">
    <source>
        <dbReference type="Pfam" id="PF07992"/>
    </source>
</evidence>
<feature type="domain" description="Pyridine nucleotide-disulphide oxidoreductase dimerisation" evidence="10">
    <location>
        <begin position="326"/>
        <end position="427"/>
    </location>
</feature>
<reference evidence="12 13" key="1">
    <citation type="journal article" date="2022" name="Microbiol. Resour. Announc.">
        <title>Complete Genome Sequence of the Hyperthermophilic and Acidophilic Archaeon Saccharolobus caldissimus Strain HS-3T.</title>
        <authorList>
            <person name="Sakai H.D."/>
            <person name="Kurosawa N."/>
        </authorList>
    </citation>
    <scope>NUCLEOTIDE SEQUENCE [LARGE SCALE GENOMIC DNA]</scope>
    <source>
        <strain evidence="12 13">JCM32116</strain>
    </source>
</reference>
<dbReference type="InterPro" id="IPR012999">
    <property type="entry name" value="Pyr_OxRdtase_I_AS"/>
</dbReference>
<evidence type="ECO:0000256" key="8">
    <source>
        <dbReference type="ARBA" id="ARBA00023284"/>
    </source>
</evidence>
<dbReference type="InterPro" id="IPR004099">
    <property type="entry name" value="Pyr_nucl-diS_OxRdtase_dimer"/>
</dbReference>
<evidence type="ECO:0000256" key="3">
    <source>
        <dbReference type="ARBA" id="ARBA00022630"/>
    </source>
</evidence>
<dbReference type="Gene3D" id="3.50.50.60">
    <property type="entry name" value="FAD/NAD(P)-binding domain"/>
    <property type="match status" value="2"/>
</dbReference>
<dbReference type="InterPro" id="IPR023753">
    <property type="entry name" value="FAD/NAD-binding_dom"/>
</dbReference>
<evidence type="ECO:0000313" key="12">
    <source>
        <dbReference type="EMBL" id="BDB97996.1"/>
    </source>
</evidence>
<dbReference type="InterPro" id="IPR036188">
    <property type="entry name" value="FAD/NAD-bd_sf"/>
</dbReference>
<feature type="domain" description="FAD/NAD(P)-binding" evidence="11">
    <location>
        <begin position="3"/>
        <end position="303"/>
    </location>
</feature>
<evidence type="ECO:0000256" key="7">
    <source>
        <dbReference type="ARBA" id="ARBA00023157"/>
    </source>
</evidence>
<dbReference type="Pfam" id="PF02852">
    <property type="entry name" value="Pyr_redox_dim"/>
    <property type="match status" value="1"/>
</dbReference>